<reference evidence="1" key="2">
    <citation type="journal article" date="2023" name="Int. J. Mol. Sci.">
        <title>De Novo Assembly and Annotation of 11 Diverse Shrub Willow (Salix) Genomes Reveals Novel Gene Organization in Sex-Linked Regions.</title>
        <authorList>
            <person name="Hyden B."/>
            <person name="Feng K."/>
            <person name="Yates T.B."/>
            <person name="Jawdy S."/>
            <person name="Cereghino C."/>
            <person name="Smart L.B."/>
            <person name="Muchero W."/>
        </authorList>
    </citation>
    <scope>NUCLEOTIDE SEQUENCE</scope>
    <source>
        <tissue evidence="1">Shoot tip</tissue>
    </source>
</reference>
<gene>
    <name evidence="1" type="ORF">OIU77_002148</name>
</gene>
<accession>A0ABQ9B3S8</accession>
<dbReference type="Proteomes" id="UP001141253">
    <property type="component" value="Chromosome 17"/>
</dbReference>
<evidence type="ECO:0000313" key="2">
    <source>
        <dbReference type="Proteomes" id="UP001141253"/>
    </source>
</evidence>
<evidence type="ECO:0000313" key="1">
    <source>
        <dbReference type="EMBL" id="KAJ6371770.1"/>
    </source>
</evidence>
<organism evidence="1 2">
    <name type="scientific">Salix suchowensis</name>
    <dbReference type="NCBI Taxonomy" id="1278906"/>
    <lineage>
        <taxon>Eukaryota</taxon>
        <taxon>Viridiplantae</taxon>
        <taxon>Streptophyta</taxon>
        <taxon>Embryophyta</taxon>
        <taxon>Tracheophyta</taxon>
        <taxon>Spermatophyta</taxon>
        <taxon>Magnoliopsida</taxon>
        <taxon>eudicotyledons</taxon>
        <taxon>Gunneridae</taxon>
        <taxon>Pentapetalae</taxon>
        <taxon>rosids</taxon>
        <taxon>fabids</taxon>
        <taxon>Malpighiales</taxon>
        <taxon>Salicaceae</taxon>
        <taxon>Saliceae</taxon>
        <taxon>Salix</taxon>
    </lineage>
</organism>
<sequence>MEATSSVVSPVEASACSSRRIAAEIVDACIQSGSAMDQGCDGGRGRIKKILCFPLCGWMRCCSCRNY</sequence>
<protein>
    <submittedName>
        <fullName evidence="1">Uncharacterized protein</fullName>
    </submittedName>
</protein>
<name>A0ABQ9B3S8_9ROSI</name>
<comment type="caution">
    <text evidence="1">The sequence shown here is derived from an EMBL/GenBank/DDBJ whole genome shotgun (WGS) entry which is preliminary data.</text>
</comment>
<proteinExistence type="predicted"/>
<keyword evidence="2" id="KW-1185">Reference proteome</keyword>
<reference evidence="1" key="1">
    <citation type="submission" date="2022-10" db="EMBL/GenBank/DDBJ databases">
        <authorList>
            <person name="Hyden B.L."/>
            <person name="Feng K."/>
            <person name="Yates T."/>
            <person name="Jawdy S."/>
            <person name="Smart L.B."/>
            <person name="Muchero W."/>
        </authorList>
    </citation>
    <scope>NUCLEOTIDE SEQUENCE</scope>
    <source>
        <tissue evidence="1">Shoot tip</tissue>
    </source>
</reference>
<dbReference type="EMBL" id="JAPFFI010000013">
    <property type="protein sequence ID" value="KAJ6371770.1"/>
    <property type="molecule type" value="Genomic_DNA"/>
</dbReference>